<name>A0A2H0NCL1_9BACT</name>
<organism evidence="1 2">
    <name type="scientific">Candidatus Jorgensenbacteria bacterium CG11_big_fil_rev_8_21_14_0_20_38_23</name>
    <dbReference type="NCBI Taxonomy" id="1974594"/>
    <lineage>
        <taxon>Bacteria</taxon>
        <taxon>Candidatus Joergenseniibacteriota</taxon>
    </lineage>
</organism>
<proteinExistence type="predicted"/>
<gene>
    <name evidence="1" type="ORF">COV54_02335</name>
</gene>
<sequence length="83" mass="10274">MLWDYRLARQTFKNIKRFPKKEREKIFTVLEEMKTGPFSGDIKLIQGEENLYRRRIGNYRIYFRPIKLQHIFDISLIERKQSH</sequence>
<accession>A0A2H0NCL1</accession>
<dbReference type="SUPFAM" id="SSF143011">
    <property type="entry name" value="RelE-like"/>
    <property type="match status" value="1"/>
</dbReference>
<dbReference type="PANTHER" id="PTHR38813">
    <property type="match status" value="1"/>
</dbReference>
<evidence type="ECO:0000313" key="1">
    <source>
        <dbReference type="EMBL" id="PIR06632.1"/>
    </source>
</evidence>
<dbReference type="AlphaFoldDB" id="A0A2H0NCL1"/>
<comment type="caution">
    <text evidence="1">The sequence shown here is derived from an EMBL/GenBank/DDBJ whole genome shotgun (WGS) entry which is preliminary data.</text>
</comment>
<dbReference type="InterPro" id="IPR052747">
    <property type="entry name" value="TA_system_RelE_toxin"/>
</dbReference>
<reference evidence="1 2" key="1">
    <citation type="submission" date="2017-09" db="EMBL/GenBank/DDBJ databases">
        <title>Depth-based differentiation of microbial function through sediment-hosted aquifers and enrichment of novel symbionts in the deep terrestrial subsurface.</title>
        <authorList>
            <person name="Probst A.J."/>
            <person name="Ladd B."/>
            <person name="Jarett J.K."/>
            <person name="Geller-Mcgrath D.E."/>
            <person name="Sieber C.M."/>
            <person name="Emerson J.B."/>
            <person name="Anantharaman K."/>
            <person name="Thomas B.C."/>
            <person name="Malmstrom R."/>
            <person name="Stieglmeier M."/>
            <person name="Klingl A."/>
            <person name="Woyke T."/>
            <person name="Ryan C.M."/>
            <person name="Banfield J.F."/>
        </authorList>
    </citation>
    <scope>NUCLEOTIDE SEQUENCE [LARGE SCALE GENOMIC DNA]</scope>
    <source>
        <strain evidence="1">CG11_big_fil_rev_8_21_14_0_20_38_23</strain>
    </source>
</reference>
<evidence type="ECO:0000313" key="2">
    <source>
        <dbReference type="Proteomes" id="UP000228867"/>
    </source>
</evidence>
<dbReference type="Gene3D" id="3.30.2310.20">
    <property type="entry name" value="RelE-like"/>
    <property type="match status" value="1"/>
</dbReference>
<dbReference type="Proteomes" id="UP000228867">
    <property type="component" value="Unassembled WGS sequence"/>
</dbReference>
<dbReference type="EMBL" id="PCWR01000053">
    <property type="protein sequence ID" value="PIR06632.1"/>
    <property type="molecule type" value="Genomic_DNA"/>
</dbReference>
<protein>
    <submittedName>
        <fullName evidence="1">Addiction module toxin RelE</fullName>
    </submittedName>
</protein>
<dbReference type="PANTHER" id="PTHR38813:SF1">
    <property type="entry name" value="TOXIN RELE1-RELATED"/>
    <property type="match status" value="1"/>
</dbReference>
<dbReference type="InterPro" id="IPR035093">
    <property type="entry name" value="RelE/ParE_toxin_dom_sf"/>
</dbReference>